<evidence type="ECO:0000313" key="4">
    <source>
        <dbReference type="Proteomes" id="UP000032737"/>
    </source>
</evidence>
<keyword evidence="4" id="KW-1185">Reference proteome</keyword>
<dbReference type="PANTHER" id="PTHR45947:SF3">
    <property type="entry name" value="SULFOQUINOVOSYL TRANSFERASE SQD2"/>
    <property type="match status" value="1"/>
</dbReference>
<dbReference type="RefSeq" id="WP_030004004.1">
    <property type="nucleotide sequence ID" value="NC_022549.1"/>
</dbReference>
<dbReference type="InterPro" id="IPR050194">
    <property type="entry name" value="Glycosyltransferase_grp1"/>
</dbReference>
<feature type="domain" description="Glycosyltransferase subfamily 4-like N-terminal" evidence="2">
    <location>
        <begin position="4"/>
        <end position="146"/>
    </location>
</feature>
<dbReference type="AlphaFoldDB" id="U4KM95"/>
<protein>
    <submittedName>
        <fullName evidence="3">Glycosyl transferase, group 1</fullName>
    </submittedName>
</protein>
<dbReference type="Pfam" id="PF00534">
    <property type="entry name" value="Glycos_transf_1"/>
    <property type="match status" value="1"/>
</dbReference>
<sequence>MKKKILFVAHMDSHIANFHLPYLEWFQRQGYETHVASNSLEKTRDIKYCDVKHQIDFKRSPFSRGNLKAYKQFKRLIKATQYELVHAHTPMGGIFVRMAFRKTRVPVFYTAHGFHFLKGGSKLSWLLYYPVERWLSRYTNEIITINDEDYQIAKKKFNKKCHVTYVPGVGVDLLQYQDISDTKKKEVRSSLGLKDDDFLLVYVAEQTVGKNQMFLIDMMYQLKGKYPNMKLLLIGYGKEATNHKEKIKAFDLEDTVLQLGFRYDIVELTSIADLIVSASLREGLPKALLEALSIGKPMLVTNIRGNKDIVINGFNGCLYEPNDASNFKSYLDLMYHNKELLEQFSTNSKQHAKKFDINRVLKQITLLYDEYLKEGNINE</sequence>
<dbReference type="CDD" id="cd03808">
    <property type="entry name" value="GT4_CapM-like"/>
    <property type="match status" value="1"/>
</dbReference>
<evidence type="ECO:0000313" key="3">
    <source>
        <dbReference type="EMBL" id="CCV65136.1"/>
    </source>
</evidence>
<accession>U4KM95</accession>
<keyword evidence="3" id="KW-0808">Transferase</keyword>
<feature type="domain" description="Glycosyl transferase family 1" evidence="1">
    <location>
        <begin position="184"/>
        <end position="350"/>
    </location>
</feature>
<name>U4KM95_9MOLU</name>
<organism evidence="3 4">
    <name type="scientific">Acholeplasma brassicae</name>
    <dbReference type="NCBI Taxonomy" id="61635"/>
    <lineage>
        <taxon>Bacteria</taxon>
        <taxon>Bacillati</taxon>
        <taxon>Mycoplasmatota</taxon>
        <taxon>Mollicutes</taxon>
        <taxon>Acholeplasmatales</taxon>
        <taxon>Acholeplasmataceae</taxon>
        <taxon>Acholeplasma</taxon>
    </lineage>
</organism>
<dbReference type="Proteomes" id="UP000032737">
    <property type="component" value="Chromosome"/>
</dbReference>
<dbReference type="HOGENOM" id="CLU_009583_0_1_14"/>
<dbReference type="GO" id="GO:0016757">
    <property type="term" value="F:glycosyltransferase activity"/>
    <property type="evidence" value="ECO:0007669"/>
    <property type="project" value="InterPro"/>
</dbReference>
<dbReference type="InterPro" id="IPR001296">
    <property type="entry name" value="Glyco_trans_1"/>
</dbReference>
<dbReference type="InterPro" id="IPR028098">
    <property type="entry name" value="Glyco_trans_4-like_N"/>
</dbReference>
<evidence type="ECO:0000259" key="2">
    <source>
        <dbReference type="Pfam" id="PF13477"/>
    </source>
</evidence>
<proteinExistence type="predicted"/>
<evidence type="ECO:0000259" key="1">
    <source>
        <dbReference type="Pfam" id="PF00534"/>
    </source>
</evidence>
<reference evidence="3 4" key="1">
    <citation type="journal article" date="2013" name="J. Mol. Microbiol. Biotechnol.">
        <title>Analysis of the Complete Genomes of Acholeplasma brassicae , A. palmae and A. laidlawii and Their Comparison to the Obligate Parasites from ' Candidatus Phytoplasma'.</title>
        <authorList>
            <person name="Kube M."/>
            <person name="Siewert C."/>
            <person name="Migdoll A.M."/>
            <person name="Duduk B."/>
            <person name="Holz S."/>
            <person name="Rabus R."/>
            <person name="Seemuller E."/>
            <person name="Mitrovic J."/>
            <person name="Muller I."/>
            <person name="Buttner C."/>
            <person name="Reinhardt R."/>
        </authorList>
    </citation>
    <scope>NUCLEOTIDE SEQUENCE [LARGE SCALE GENOMIC DNA]</scope>
    <source>
        <strain evidence="4">0502</strain>
    </source>
</reference>
<dbReference type="OrthoDB" id="9802525at2"/>
<dbReference type="STRING" id="61635.BN85301150"/>
<dbReference type="EMBL" id="FO681348">
    <property type="protein sequence ID" value="CCV65136.1"/>
    <property type="molecule type" value="Genomic_DNA"/>
</dbReference>
<gene>
    <name evidence="3" type="ORF">BN85301150</name>
</gene>
<dbReference type="PANTHER" id="PTHR45947">
    <property type="entry name" value="SULFOQUINOVOSYL TRANSFERASE SQD2"/>
    <property type="match status" value="1"/>
</dbReference>
<dbReference type="Gene3D" id="3.40.50.2000">
    <property type="entry name" value="Glycogen Phosphorylase B"/>
    <property type="match status" value="2"/>
</dbReference>
<dbReference type="SUPFAM" id="SSF53756">
    <property type="entry name" value="UDP-Glycosyltransferase/glycogen phosphorylase"/>
    <property type="match status" value="1"/>
</dbReference>
<dbReference type="KEGG" id="abra:BN85301150"/>
<dbReference type="Pfam" id="PF13477">
    <property type="entry name" value="Glyco_trans_4_2"/>
    <property type="match status" value="1"/>
</dbReference>